<feature type="region of interest" description="Disordered" evidence="3">
    <location>
        <begin position="1"/>
        <end position="23"/>
    </location>
</feature>
<keyword evidence="4" id="KW-0472">Membrane</keyword>
<keyword evidence="4" id="KW-1133">Transmembrane helix</keyword>
<reference evidence="5 6" key="1">
    <citation type="submission" date="2016-09" db="EMBL/GenBank/DDBJ databases">
        <authorList>
            <person name="Capua I."/>
            <person name="De Benedictis P."/>
            <person name="Joannis T."/>
            <person name="Lombin L.H."/>
            <person name="Cattoli G."/>
        </authorList>
    </citation>
    <scope>NUCLEOTIDE SEQUENCE [LARGE SCALE GENOMIC DNA]</scope>
    <source>
        <strain evidence="5 6">NIO-1002</strain>
    </source>
</reference>
<dbReference type="InterPro" id="IPR053465">
    <property type="entry name" value="Sortase_Class_E"/>
</dbReference>
<evidence type="ECO:0000256" key="4">
    <source>
        <dbReference type="SAM" id="Phobius"/>
    </source>
</evidence>
<dbReference type="InterPro" id="IPR005754">
    <property type="entry name" value="Sortase"/>
</dbReference>
<feature type="active site" description="Acyl-thioester intermediate" evidence="2">
    <location>
        <position position="236"/>
    </location>
</feature>
<sequence length="272" mass="29096">MQTDTQPQTRRDRRHASTAVPTRKPRRRVSVIGVFGDLLVTAGVVVLLFVVWQLWIGDAIIGAQFKDQGKELSEQWAADPVAPVPSASATPPASDQPAGPPTADPPALAQPADAERFGVVYIPRLGPDYHFTVAGGVSASRTLDPIGLGHYPDTAMPGAVGNFAIAGHRGSHGAPFADLPSLRVGDAVVIEMQEGWFTYRFRNLEYVQPDGVNVLLPLPQQPQVEATDRVITMTTCSPRYGFSERAIAYGVFESFTPRTDAGPPLSLTTGAA</sequence>
<evidence type="ECO:0000256" key="1">
    <source>
        <dbReference type="ARBA" id="ARBA00022801"/>
    </source>
</evidence>
<gene>
    <name evidence="5" type="ORF">SAMN05216418_1775</name>
</gene>
<feature type="compositionally biased region" description="Low complexity" evidence="3">
    <location>
        <begin position="82"/>
        <end position="97"/>
    </location>
</feature>
<feature type="transmembrane region" description="Helical" evidence="4">
    <location>
        <begin position="31"/>
        <end position="55"/>
    </location>
</feature>
<keyword evidence="1" id="KW-0378">Hydrolase</keyword>
<protein>
    <submittedName>
        <fullName evidence="5">Sortase A</fullName>
    </submittedName>
</protein>
<dbReference type="InterPro" id="IPR023365">
    <property type="entry name" value="Sortase_dom-sf"/>
</dbReference>
<evidence type="ECO:0000256" key="3">
    <source>
        <dbReference type="SAM" id="MobiDB-lite"/>
    </source>
</evidence>
<accession>A0A1G6JBE2</accession>
<feature type="active site" description="Proton donor/acceptor" evidence="2">
    <location>
        <position position="168"/>
    </location>
</feature>
<feature type="region of interest" description="Disordered" evidence="3">
    <location>
        <begin position="82"/>
        <end position="109"/>
    </location>
</feature>
<dbReference type="Gene3D" id="2.40.260.10">
    <property type="entry name" value="Sortase"/>
    <property type="match status" value="1"/>
</dbReference>
<dbReference type="CDD" id="cd05830">
    <property type="entry name" value="Sortase_E"/>
    <property type="match status" value="1"/>
</dbReference>
<dbReference type="STRING" id="993073.AS029_07595"/>
<evidence type="ECO:0000313" key="6">
    <source>
        <dbReference type="Proteomes" id="UP000183203"/>
    </source>
</evidence>
<dbReference type="Pfam" id="PF04203">
    <property type="entry name" value="Sortase"/>
    <property type="match status" value="1"/>
</dbReference>
<evidence type="ECO:0000256" key="2">
    <source>
        <dbReference type="PIRSR" id="PIRSR605754-1"/>
    </source>
</evidence>
<dbReference type="RefSeq" id="WP_082642210.1">
    <property type="nucleotide sequence ID" value="NZ_FMYG01000003.1"/>
</dbReference>
<evidence type="ECO:0000313" key="5">
    <source>
        <dbReference type="EMBL" id="SDC16202.1"/>
    </source>
</evidence>
<keyword evidence="4" id="KW-0812">Transmembrane</keyword>
<dbReference type="OrthoDB" id="5242879at2"/>
<dbReference type="NCBIfam" id="TIGR01076">
    <property type="entry name" value="sortase_fam"/>
    <property type="match status" value="1"/>
</dbReference>
<dbReference type="AlphaFoldDB" id="A0A1G6JBE2"/>
<dbReference type="Proteomes" id="UP000183203">
    <property type="component" value="Unassembled WGS sequence"/>
</dbReference>
<name>A0A1G6JBE2_9MICO</name>
<proteinExistence type="predicted"/>
<dbReference type="SUPFAM" id="SSF63817">
    <property type="entry name" value="Sortase"/>
    <property type="match status" value="1"/>
</dbReference>
<organism evidence="5 6">
    <name type="scientific">Microbacterium enclense</name>
    <dbReference type="NCBI Taxonomy" id="993073"/>
    <lineage>
        <taxon>Bacteria</taxon>
        <taxon>Bacillati</taxon>
        <taxon>Actinomycetota</taxon>
        <taxon>Actinomycetes</taxon>
        <taxon>Micrococcales</taxon>
        <taxon>Microbacteriaceae</taxon>
        <taxon>Microbacterium</taxon>
    </lineage>
</organism>
<dbReference type="InterPro" id="IPR042003">
    <property type="entry name" value="Sortase_E"/>
</dbReference>
<dbReference type="NCBIfam" id="NF033747">
    <property type="entry name" value="class_E_sortase"/>
    <property type="match status" value="1"/>
</dbReference>
<dbReference type="EMBL" id="FMYG01000003">
    <property type="protein sequence ID" value="SDC16202.1"/>
    <property type="molecule type" value="Genomic_DNA"/>
</dbReference>
<dbReference type="GO" id="GO:0016787">
    <property type="term" value="F:hydrolase activity"/>
    <property type="evidence" value="ECO:0007669"/>
    <property type="project" value="UniProtKB-KW"/>
</dbReference>